<keyword evidence="3" id="KW-0498">Mitosis</keyword>
<protein>
    <recommendedName>
        <fullName evidence="13">Condensin complex subunit 1</fullName>
    </recommendedName>
</protein>
<dbReference type="SUPFAM" id="SSF48371">
    <property type="entry name" value="ARM repeat"/>
    <property type="match status" value="1"/>
</dbReference>
<dbReference type="PANTHER" id="PTHR14222:SF2">
    <property type="entry name" value="CONDENSIN COMPLEX SUBUNIT 1"/>
    <property type="match status" value="1"/>
</dbReference>
<feature type="region of interest" description="Disordered" evidence="8">
    <location>
        <begin position="698"/>
        <end position="731"/>
    </location>
</feature>
<feature type="compositionally biased region" description="Low complexity" evidence="8">
    <location>
        <begin position="1073"/>
        <end position="1087"/>
    </location>
</feature>
<dbReference type="GO" id="GO:0005634">
    <property type="term" value="C:nucleus"/>
    <property type="evidence" value="ECO:0007669"/>
    <property type="project" value="UniProtKB-SubCell"/>
</dbReference>
<dbReference type="InterPro" id="IPR024324">
    <property type="entry name" value="Condensin_cplx_su1_N"/>
</dbReference>
<dbReference type="InterPro" id="IPR008906">
    <property type="entry name" value="HATC_C_dom"/>
</dbReference>
<feature type="compositionally biased region" description="Basic and acidic residues" evidence="8">
    <location>
        <begin position="1690"/>
        <end position="1700"/>
    </location>
</feature>
<feature type="compositionally biased region" description="Low complexity" evidence="8">
    <location>
        <begin position="1702"/>
        <end position="1711"/>
    </location>
</feature>
<feature type="domain" description="HAT C-terminal dimerisation" evidence="9">
    <location>
        <begin position="1730"/>
        <end position="1811"/>
    </location>
</feature>
<dbReference type="GO" id="GO:0046983">
    <property type="term" value="F:protein dimerization activity"/>
    <property type="evidence" value="ECO:0007669"/>
    <property type="project" value="InterPro"/>
</dbReference>
<evidence type="ECO:0000256" key="5">
    <source>
        <dbReference type="ARBA" id="ARBA00023242"/>
    </source>
</evidence>
<keyword evidence="2" id="KW-0132">Cell division</keyword>
<evidence type="ECO:0000313" key="12">
    <source>
        <dbReference type="EMBL" id="CAD7393468.1"/>
    </source>
</evidence>
<dbReference type="Pfam" id="PF12717">
    <property type="entry name" value="Cnd1"/>
    <property type="match status" value="1"/>
</dbReference>
<evidence type="ECO:0000256" key="1">
    <source>
        <dbReference type="ARBA" id="ARBA00004123"/>
    </source>
</evidence>
<feature type="compositionally biased region" description="Basic residues" evidence="8">
    <location>
        <begin position="1456"/>
        <end position="1467"/>
    </location>
</feature>
<dbReference type="GO" id="GO:0010032">
    <property type="term" value="P:meiotic chromosome condensation"/>
    <property type="evidence" value="ECO:0007669"/>
    <property type="project" value="TreeGrafter"/>
</dbReference>
<dbReference type="InterPro" id="IPR011989">
    <property type="entry name" value="ARM-like"/>
</dbReference>
<feature type="coiled-coil region" evidence="7">
    <location>
        <begin position="565"/>
        <end position="599"/>
    </location>
</feature>
<accession>A0A7R9CF14</accession>
<organism evidence="12">
    <name type="scientific">Timema cristinae</name>
    <name type="common">Walking stick</name>
    <dbReference type="NCBI Taxonomy" id="61476"/>
    <lineage>
        <taxon>Eukaryota</taxon>
        <taxon>Metazoa</taxon>
        <taxon>Ecdysozoa</taxon>
        <taxon>Arthropoda</taxon>
        <taxon>Hexapoda</taxon>
        <taxon>Insecta</taxon>
        <taxon>Pterygota</taxon>
        <taxon>Neoptera</taxon>
        <taxon>Polyneoptera</taxon>
        <taxon>Phasmatodea</taxon>
        <taxon>Timematodea</taxon>
        <taxon>Timematoidea</taxon>
        <taxon>Timematidae</taxon>
        <taxon>Timema</taxon>
    </lineage>
</organism>
<name>A0A7R9CF14_TIMCR</name>
<keyword evidence="5" id="KW-0539">Nucleus</keyword>
<dbReference type="SUPFAM" id="SSF53098">
    <property type="entry name" value="Ribonuclease H-like"/>
    <property type="match status" value="1"/>
</dbReference>
<dbReference type="InterPro" id="IPR012337">
    <property type="entry name" value="RNaseH-like_sf"/>
</dbReference>
<reference evidence="12" key="1">
    <citation type="submission" date="2020-11" db="EMBL/GenBank/DDBJ databases">
        <authorList>
            <person name="Tran Van P."/>
        </authorList>
    </citation>
    <scope>NUCLEOTIDE SEQUENCE</scope>
</reference>
<dbReference type="EMBL" id="OC316727">
    <property type="protein sequence ID" value="CAD7393468.1"/>
    <property type="molecule type" value="Genomic_DNA"/>
</dbReference>
<feature type="region of interest" description="Disordered" evidence="8">
    <location>
        <begin position="1690"/>
        <end position="1711"/>
    </location>
</feature>
<evidence type="ECO:0000256" key="6">
    <source>
        <dbReference type="ARBA" id="ARBA00023306"/>
    </source>
</evidence>
<evidence type="ECO:0000256" key="3">
    <source>
        <dbReference type="ARBA" id="ARBA00022776"/>
    </source>
</evidence>
<gene>
    <name evidence="12" type="ORF">TCEB3V08_LOCUS1437</name>
</gene>
<dbReference type="PANTHER" id="PTHR14222">
    <property type="entry name" value="CONDENSIN"/>
    <property type="match status" value="1"/>
</dbReference>
<dbReference type="GO" id="GO:0000796">
    <property type="term" value="C:condensin complex"/>
    <property type="evidence" value="ECO:0007669"/>
    <property type="project" value="TreeGrafter"/>
</dbReference>
<evidence type="ECO:0000259" key="11">
    <source>
        <dbReference type="Pfam" id="PF12922"/>
    </source>
</evidence>
<keyword evidence="7" id="KW-0175">Coiled coil</keyword>
<keyword evidence="6" id="KW-0131">Cell cycle</keyword>
<dbReference type="InterPro" id="IPR032682">
    <property type="entry name" value="Cnd1_C"/>
</dbReference>
<dbReference type="InterPro" id="IPR026971">
    <property type="entry name" value="CND1/NCAPD3"/>
</dbReference>
<feature type="compositionally biased region" description="Polar residues" evidence="8">
    <location>
        <begin position="712"/>
        <end position="730"/>
    </location>
</feature>
<dbReference type="Gene3D" id="1.25.10.10">
    <property type="entry name" value="Leucine-rich Repeat Variant"/>
    <property type="match status" value="2"/>
</dbReference>
<keyword evidence="4" id="KW-0226">DNA condensation</keyword>
<dbReference type="GO" id="GO:0042393">
    <property type="term" value="F:histone binding"/>
    <property type="evidence" value="ECO:0007669"/>
    <property type="project" value="TreeGrafter"/>
</dbReference>
<evidence type="ECO:0000259" key="10">
    <source>
        <dbReference type="Pfam" id="PF12717"/>
    </source>
</evidence>
<proteinExistence type="predicted"/>
<evidence type="ECO:0008006" key="13">
    <source>
        <dbReference type="Google" id="ProtNLM"/>
    </source>
</evidence>
<dbReference type="Pfam" id="PF12922">
    <property type="entry name" value="Cnd1_N"/>
    <property type="match status" value="1"/>
</dbReference>
<comment type="subcellular location">
    <subcellularLocation>
        <location evidence="1">Nucleus</location>
    </subcellularLocation>
</comment>
<evidence type="ECO:0000259" key="9">
    <source>
        <dbReference type="Pfam" id="PF05699"/>
    </source>
</evidence>
<feature type="region of interest" description="Disordered" evidence="8">
    <location>
        <begin position="1430"/>
        <end position="1484"/>
    </location>
</feature>
<dbReference type="GO" id="GO:0051301">
    <property type="term" value="P:cell division"/>
    <property type="evidence" value="ECO:0007669"/>
    <property type="project" value="UniProtKB-KW"/>
</dbReference>
<evidence type="ECO:0000256" key="2">
    <source>
        <dbReference type="ARBA" id="ARBA00022618"/>
    </source>
</evidence>
<dbReference type="GO" id="GO:0007076">
    <property type="term" value="P:mitotic chromosome condensation"/>
    <property type="evidence" value="ECO:0007669"/>
    <property type="project" value="InterPro"/>
</dbReference>
<feature type="region of interest" description="Disordered" evidence="8">
    <location>
        <begin position="1057"/>
        <end position="1103"/>
    </location>
</feature>
<sequence>MSHWACTRIMDWEFVIPMVKDDLLSSGEGEYKVENVWGPLDVRDRFSSSKAAFNEDLNVVFILEHFDTFFSILLNIKKVDLSFLQSNLEFLLKVCKELKSHYLTNVLSVNEILPEQRKVHLNTIKMLLYLITELSNGLEDRMSEKSADALLMEGGKISSIFGFVTIIGNLKNRTESGKPLTISLLCDQMIQVTTIPDGTLSCHHPYINKLSDSRGVSQFLALNQWDREWTSVSSVWTGVSSVWTGVSRVCGPACPVCRPVFVYRGSSQCIVCVTSVGLSTQWDWQEKKTEVVEMLYSILLEDMDRLWDPPVVEQDFVNLFANTCYKFLEDSSISLAKSKNLRNSIMHVLGILLKRYRHVRSFIIKVMQLLKLYEHLVTPLAQGVVVAVNEYSCNNIVKELVREFSILESADLAQDAVGTRSYSQFLVELAENLPALMLPITDLLTPYLDDEPYIMRNCVLTVMSEIVLKVLTSENLDNASLKNRNFFLQKLQEHLLDVNAFVRSKALQLWLKLCREHAIPIAWHGPLLTCVVDRLHDKSSNVKKFAVQVLTAFLEGNPFAAKLGLKELEAQFELEQANLKKLREDHGVSEEEEEEAEVNRVAMVFQKMESKFRTAVQELLQSEENIDSDSEDSESSDSSLADILEQVKSLLNNGKFIEAVKLLRKAEKQFPEDKDLKLDTVQENRVDHYILLMKKVVTSPTEEEPLPPPGPNSDSGENSQDIVTEPSQETEAPAKLAIKKQKADSITFVKILSKALPLIAGMMHSSQVTDILEAVEFFKSAFLFGLSDASMGVRHMLALVWSQEQNIKDAVAGAYNTLYLTVENTNPRVRALMVVKNLSDLLITLTIGQKDALEQLMKQWVKAGSIDLLCIQVMWERFAMKLPDTTETDSRAGLVLLGMVASAEVQTVNSNKAVLNTIGLGSGDFALIKSTCEVLLKLVVTKVRLAPDDDIISSMKKILIEGFSNFSQDYYIPVCFQAIDVIYQLSDSPDTICTDVLKQVCAAYEHHRNSNAENDKVNPVAMLSRLVSLVGHIALRQMLYLDVAVFSELKRRNALREEANDKKNKGNKKNSRTSKTSVSAAGSTTTTPNTSMNARSVVAPKSRQVSASFEQNVSSDDMGLTGAVADDQEAELIHSVCEKDIVCGSGILAELSTLVLNTCRDPVTFSDPSLQTAAALSMAKMMLVSSEFCEKNLQLLVSLMERSSLPTLRCNLVIAMGDMSYRFPNVVEPWSAHIYSRLHDPSLLVRRTTVIVLSNLIMNEMVKVKGQISDLALCIVDPEDIIAAMACSFFFELAKKGNALYNVMPDIISRLSSPDLNLPEQKFQLILKHVINLITKERQLESLVEKLCLRFQAAQKERQWRDLAYCLTLMPYTERSLRRLLNNVAMFADKLHEPVVYNSFTSIIANTGKNAKQDIKNILEELEAKIEECRTRGTRESPPPQNAHKTPAPAGQKTAPRTKGKSGRRLHKPCESSPSSSELEDASDKAIHDAKAECPGVCTLLTKAKAIVGHYSRSPSARKRLHTVMEEMGLPVLELIQFVDTRWSSEYNMLSRLHAVRKAVGAELANSENNIEVLTAVEWKQAAGIVEVLGPLADATKEISGDSYPTSSMVIPILHCLKSHLNVFITSKKDGVMFARSLDKALKSRFSFYDSDPIFCPSMLCDPRFKGVLIDDMVAVNTLAIEVKKLSDKSSLEPNVRDEQPSCSSSSSGLWSSFDSIPNTTQPAIDNNSEVKDYLNEPRVPRSTNPYIWWKEEGSRKYPNVSKVALKYLGIPATSVCSERVFSSSGNIVTARRESLTPIHVEELTFLQNNLKRK</sequence>
<dbReference type="GO" id="GO:0000779">
    <property type="term" value="C:condensed chromosome, centromeric region"/>
    <property type="evidence" value="ECO:0007669"/>
    <property type="project" value="TreeGrafter"/>
</dbReference>
<feature type="domain" description="Condensin complex subunit 1 N-terminal" evidence="11">
    <location>
        <begin position="280"/>
        <end position="360"/>
    </location>
</feature>
<dbReference type="Pfam" id="PF05699">
    <property type="entry name" value="Dimer_Tnp_hAT"/>
    <property type="match status" value="1"/>
</dbReference>
<dbReference type="InterPro" id="IPR016024">
    <property type="entry name" value="ARM-type_fold"/>
</dbReference>
<evidence type="ECO:0000256" key="7">
    <source>
        <dbReference type="SAM" id="Coils"/>
    </source>
</evidence>
<evidence type="ECO:0000256" key="8">
    <source>
        <dbReference type="SAM" id="MobiDB-lite"/>
    </source>
</evidence>
<evidence type="ECO:0000256" key="4">
    <source>
        <dbReference type="ARBA" id="ARBA00023067"/>
    </source>
</evidence>
<feature type="domain" description="Condensin complex subunit 1 C-terminal" evidence="10">
    <location>
        <begin position="1208"/>
        <end position="1367"/>
    </location>
</feature>